<keyword evidence="3" id="KW-0809">Transit peptide</keyword>
<dbReference type="InterPro" id="IPR045853">
    <property type="entry name" value="Pep_chain_release_fac_I_sf"/>
</dbReference>
<name>A0A9W8GPY0_9FUNG</name>
<dbReference type="PANTHER" id="PTHR46203:SF1">
    <property type="entry name" value="MITOCHONDRIAL TRANSLATION RELEASE FACTOR IN RESCUE"/>
    <property type="match status" value="1"/>
</dbReference>
<dbReference type="EMBL" id="JANBTX010000024">
    <property type="protein sequence ID" value="KAJ2689520.1"/>
    <property type="molecule type" value="Genomic_DNA"/>
</dbReference>
<evidence type="ECO:0000313" key="8">
    <source>
        <dbReference type="Proteomes" id="UP001151516"/>
    </source>
</evidence>
<evidence type="ECO:0000256" key="4">
    <source>
        <dbReference type="ARBA" id="ARBA00023128"/>
    </source>
</evidence>
<accession>A0A9W8GPY0</accession>
<evidence type="ECO:0000256" key="3">
    <source>
        <dbReference type="ARBA" id="ARBA00022946"/>
    </source>
</evidence>
<dbReference type="SUPFAM" id="SSF75620">
    <property type="entry name" value="Release factor"/>
    <property type="match status" value="1"/>
</dbReference>
<dbReference type="AlphaFoldDB" id="A0A9W8GPY0"/>
<gene>
    <name evidence="7" type="ORF">IWW39_001432</name>
</gene>
<protein>
    <recommendedName>
        <fullName evidence="6">Prokaryotic-type class I peptide chain release factors domain-containing protein</fullName>
    </recommendedName>
</protein>
<dbReference type="GO" id="GO:0005739">
    <property type="term" value="C:mitochondrion"/>
    <property type="evidence" value="ECO:0007669"/>
    <property type="project" value="UniProtKB-SubCell"/>
</dbReference>
<dbReference type="OrthoDB" id="277888at2759"/>
<evidence type="ECO:0000259" key="6">
    <source>
        <dbReference type="Pfam" id="PF00472"/>
    </source>
</evidence>
<dbReference type="Pfam" id="PF00472">
    <property type="entry name" value="RF-1"/>
    <property type="match status" value="1"/>
</dbReference>
<feature type="domain" description="Prokaryotic-type class I peptide chain release factors" evidence="6">
    <location>
        <begin position="56"/>
        <end position="148"/>
    </location>
</feature>
<sequence>MSFVIAAVSRALSPQLAFLRTAIPLALNRYTTDIPDIERPSSPTKRQPSQPPTPIILEEQDIEEKHIRGWGNGGQKLNKTSSCVQLLHRPTGTMVTCQDTRYLQQNRKIALKRLKDKLDLLTNGSSSKTGKKIAKLQARKHKQRQRARKKYHSGDPPSEQIEEAAI</sequence>
<reference evidence="7" key="1">
    <citation type="submission" date="2022-07" db="EMBL/GenBank/DDBJ databases">
        <title>Phylogenomic reconstructions and comparative analyses of Kickxellomycotina fungi.</title>
        <authorList>
            <person name="Reynolds N.K."/>
            <person name="Stajich J.E."/>
            <person name="Barry K."/>
            <person name="Grigoriev I.V."/>
            <person name="Crous P."/>
            <person name="Smith M.E."/>
        </authorList>
    </citation>
    <scope>NUCLEOTIDE SEQUENCE</scope>
    <source>
        <strain evidence="7">CBS 109367</strain>
    </source>
</reference>
<feature type="region of interest" description="Disordered" evidence="5">
    <location>
        <begin position="121"/>
        <end position="166"/>
    </location>
</feature>
<dbReference type="InterPro" id="IPR052405">
    <property type="entry name" value="Mito_Transl_Release_Factor"/>
</dbReference>
<proteinExistence type="inferred from homology"/>
<dbReference type="Proteomes" id="UP001151516">
    <property type="component" value="Unassembled WGS sequence"/>
</dbReference>
<evidence type="ECO:0000313" key="7">
    <source>
        <dbReference type="EMBL" id="KAJ2689520.1"/>
    </source>
</evidence>
<keyword evidence="4" id="KW-0496">Mitochondrion</keyword>
<keyword evidence="8" id="KW-1185">Reference proteome</keyword>
<dbReference type="PANTHER" id="PTHR46203">
    <property type="entry name" value="PROBABLE PEPTIDE CHAIN RELEASE FACTOR C12ORF65"/>
    <property type="match status" value="1"/>
</dbReference>
<dbReference type="Gene3D" id="3.30.160.20">
    <property type="match status" value="1"/>
</dbReference>
<organism evidence="7 8">
    <name type="scientific">Coemansia spiralis</name>
    <dbReference type="NCBI Taxonomy" id="417178"/>
    <lineage>
        <taxon>Eukaryota</taxon>
        <taxon>Fungi</taxon>
        <taxon>Fungi incertae sedis</taxon>
        <taxon>Zoopagomycota</taxon>
        <taxon>Kickxellomycotina</taxon>
        <taxon>Kickxellomycetes</taxon>
        <taxon>Kickxellales</taxon>
        <taxon>Kickxellaceae</taxon>
        <taxon>Coemansia</taxon>
    </lineage>
</organism>
<dbReference type="InterPro" id="IPR000352">
    <property type="entry name" value="Pep_chain_release_fac_I"/>
</dbReference>
<evidence type="ECO:0000256" key="1">
    <source>
        <dbReference type="ARBA" id="ARBA00004173"/>
    </source>
</evidence>
<feature type="compositionally biased region" description="Basic residues" evidence="5">
    <location>
        <begin position="129"/>
        <end position="151"/>
    </location>
</feature>
<evidence type="ECO:0000256" key="5">
    <source>
        <dbReference type="SAM" id="MobiDB-lite"/>
    </source>
</evidence>
<comment type="subcellular location">
    <subcellularLocation>
        <location evidence="1">Mitochondrion</location>
    </subcellularLocation>
</comment>
<dbReference type="GO" id="GO:0032543">
    <property type="term" value="P:mitochondrial translation"/>
    <property type="evidence" value="ECO:0007669"/>
    <property type="project" value="UniProtKB-ARBA"/>
</dbReference>
<comment type="caution">
    <text evidence="7">The sequence shown here is derived from an EMBL/GenBank/DDBJ whole genome shotgun (WGS) entry which is preliminary data.</text>
</comment>
<dbReference type="GO" id="GO:0003747">
    <property type="term" value="F:translation release factor activity"/>
    <property type="evidence" value="ECO:0007669"/>
    <property type="project" value="InterPro"/>
</dbReference>
<feature type="region of interest" description="Disordered" evidence="5">
    <location>
        <begin position="34"/>
        <end position="53"/>
    </location>
</feature>
<comment type="similarity">
    <text evidence="2">Belongs to the prokaryotic/mitochondrial release factor family.</text>
</comment>
<evidence type="ECO:0000256" key="2">
    <source>
        <dbReference type="ARBA" id="ARBA00010835"/>
    </source>
</evidence>